<comment type="similarity">
    <text evidence="1">Belongs to the SMP-30/CGR1 family.</text>
</comment>
<sequence>MDLSMSQQDTLPRYSARCLWPAECQLGEGPLWLADAAQASAGRLLWLDIHGAAVHGLDLPSGQRHRWALPWRVAWLIASEGEEGVFLAGRVDAVLRLRLWPQLEVLGPGLPIHEPAAPGQGLRLNDAKLDPWGRVWFSGIYEPDPSQPRAELLRLDGRGQLRTMDRGYRIGNGPCFSLDGRTLWHADSGLGCVWAYALDESGELQGAQQGTAPRRLWRQFPPEEGVPDGMCVDAQGALWIAHWGGHRVTRYSPQGEPLARIDLPVSQVTSCCFGGVDGRQLFITSARTGLSQAQLAREPLAGGLFVADLPVAGAPLGRFAFDAAALRAGTPWA</sequence>
<evidence type="ECO:0000256" key="3">
    <source>
        <dbReference type="PIRSR" id="PIRSR605511-2"/>
    </source>
</evidence>
<dbReference type="InterPro" id="IPR011042">
    <property type="entry name" value="6-blade_b-propeller_TolB-like"/>
</dbReference>
<evidence type="ECO:0000313" key="6">
    <source>
        <dbReference type="Proteomes" id="UP000235916"/>
    </source>
</evidence>
<comment type="caution">
    <text evidence="5">The sequence shown here is derived from an EMBL/GenBank/DDBJ whole genome shotgun (WGS) entry which is preliminary data.</text>
</comment>
<feature type="binding site" evidence="3">
    <location>
        <position position="172"/>
    </location>
    <ligand>
        <name>a divalent metal cation</name>
        <dbReference type="ChEBI" id="CHEBI:60240"/>
    </ligand>
</feature>
<evidence type="ECO:0000256" key="1">
    <source>
        <dbReference type="ARBA" id="ARBA00008853"/>
    </source>
</evidence>
<feature type="binding site" evidence="3">
    <location>
        <position position="228"/>
    </location>
    <ligand>
        <name>a divalent metal cation</name>
        <dbReference type="ChEBI" id="CHEBI:60240"/>
    </ligand>
</feature>
<feature type="binding site" evidence="3">
    <location>
        <position position="28"/>
    </location>
    <ligand>
        <name>a divalent metal cation</name>
        <dbReference type="ChEBI" id="CHEBI:60240"/>
    </ligand>
</feature>
<name>A0A2N8L3W1_9BURK</name>
<dbReference type="PANTHER" id="PTHR10907:SF47">
    <property type="entry name" value="REGUCALCIN"/>
    <property type="match status" value="1"/>
</dbReference>
<dbReference type="InterPro" id="IPR005511">
    <property type="entry name" value="SMP-30"/>
</dbReference>
<comment type="cofactor">
    <cofactor evidence="3">
        <name>Zn(2+)</name>
        <dbReference type="ChEBI" id="CHEBI:29105"/>
    </cofactor>
    <text evidence="3">Binds 1 divalent metal cation per subunit.</text>
</comment>
<evidence type="ECO:0000313" key="5">
    <source>
        <dbReference type="EMBL" id="PND40384.1"/>
    </source>
</evidence>
<dbReference type="Pfam" id="PF08450">
    <property type="entry name" value="SGL"/>
    <property type="match status" value="1"/>
</dbReference>
<keyword evidence="6" id="KW-1185">Reference proteome</keyword>
<reference evidence="5 6" key="1">
    <citation type="submission" date="2018-01" db="EMBL/GenBank/DDBJ databases">
        <title>Draft genome sequence of Paucibacter aquatile CR182 isolated from freshwater of the Nakdong River.</title>
        <authorList>
            <person name="Choi A."/>
            <person name="Chung E.J."/>
        </authorList>
    </citation>
    <scope>NUCLEOTIDE SEQUENCE [LARGE SCALE GENOMIC DNA]</scope>
    <source>
        <strain evidence="5 6">CR182</strain>
    </source>
</reference>
<evidence type="ECO:0000259" key="4">
    <source>
        <dbReference type="Pfam" id="PF08450"/>
    </source>
</evidence>
<protein>
    <submittedName>
        <fullName evidence="5">SMP-30/gluconolaconase/LRE-like protein</fullName>
    </submittedName>
</protein>
<evidence type="ECO:0000256" key="2">
    <source>
        <dbReference type="PIRSR" id="PIRSR605511-1"/>
    </source>
</evidence>
<dbReference type="GO" id="GO:0004341">
    <property type="term" value="F:gluconolactonase activity"/>
    <property type="evidence" value="ECO:0007669"/>
    <property type="project" value="TreeGrafter"/>
</dbReference>
<keyword evidence="3" id="KW-0479">Metal-binding</keyword>
<dbReference type="EMBL" id="POSP01000001">
    <property type="protein sequence ID" value="PND40384.1"/>
    <property type="molecule type" value="Genomic_DNA"/>
</dbReference>
<feature type="binding site" evidence="3">
    <location>
        <position position="125"/>
    </location>
    <ligand>
        <name>substrate</name>
    </ligand>
</feature>
<gene>
    <name evidence="5" type="ORF">C1O66_03140</name>
</gene>
<organism evidence="5 6">
    <name type="scientific">Kinneretia aquatilis</name>
    <dbReference type="NCBI Taxonomy" id="2070761"/>
    <lineage>
        <taxon>Bacteria</taxon>
        <taxon>Pseudomonadati</taxon>
        <taxon>Pseudomonadota</taxon>
        <taxon>Betaproteobacteria</taxon>
        <taxon>Burkholderiales</taxon>
        <taxon>Sphaerotilaceae</taxon>
        <taxon>Roseateles</taxon>
    </lineage>
</organism>
<proteinExistence type="inferred from homology"/>
<feature type="active site" description="Proton donor/acceptor" evidence="2">
    <location>
        <position position="228"/>
    </location>
</feature>
<dbReference type="Gene3D" id="2.120.10.30">
    <property type="entry name" value="TolB, C-terminal domain"/>
    <property type="match status" value="1"/>
</dbReference>
<dbReference type="PANTHER" id="PTHR10907">
    <property type="entry name" value="REGUCALCIN"/>
    <property type="match status" value="1"/>
</dbReference>
<keyword evidence="3" id="KW-0862">Zinc</keyword>
<dbReference type="GO" id="GO:0005509">
    <property type="term" value="F:calcium ion binding"/>
    <property type="evidence" value="ECO:0007669"/>
    <property type="project" value="TreeGrafter"/>
</dbReference>
<dbReference type="AlphaFoldDB" id="A0A2N8L3W1"/>
<dbReference type="Proteomes" id="UP000235916">
    <property type="component" value="Unassembled WGS sequence"/>
</dbReference>
<dbReference type="SUPFAM" id="SSF63829">
    <property type="entry name" value="Calcium-dependent phosphotriesterase"/>
    <property type="match status" value="1"/>
</dbReference>
<feature type="domain" description="SMP-30/Gluconolactonase/LRE-like region" evidence="4">
    <location>
        <begin position="26"/>
        <end position="287"/>
    </location>
</feature>
<accession>A0A2N8L3W1</accession>
<dbReference type="InterPro" id="IPR013658">
    <property type="entry name" value="SGL"/>
</dbReference>
<dbReference type="GO" id="GO:0019853">
    <property type="term" value="P:L-ascorbic acid biosynthetic process"/>
    <property type="evidence" value="ECO:0007669"/>
    <property type="project" value="TreeGrafter"/>
</dbReference>
<feature type="binding site" evidence="3">
    <location>
        <position position="123"/>
    </location>
    <ligand>
        <name>substrate</name>
    </ligand>
</feature>
<dbReference type="PRINTS" id="PR01790">
    <property type="entry name" value="SMP30FAMILY"/>
</dbReference>